<proteinExistence type="predicted"/>
<evidence type="ECO:0000256" key="1">
    <source>
        <dbReference type="ARBA" id="ARBA00004141"/>
    </source>
</evidence>
<dbReference type="InterPro" id="IPR053231">
    <property type="entry name" value="GPCR_LN-TM7"/>
</dbReference>
<dbReference type="RefSeq" id="XP_024081055.1">
    <property type="nucleotide sequence ID" value="XM_024225287.1"/>
</dbReference>
<keyword evidence="4 5" id="KW-0472">Membrane</keyword>
<evidence type="ECO:0000259" key="6">
    <source>
        <dbReference type="PROSITE" id="PS50261"/>
    </source>
</evidence>
<dbReference type="EnsemblMetazoa" id="XM_024225287.1">
    <property type="protein sequence ID" value="XP_024081055.1"/>
    <property type="gene ID" value="LOC106670892"/>
</dbReference>
<dbReference type="OrthoDB" id="6134459at2759"/>
<feature type="transmembrane region" description="Helical" evidence="5">
    <location>
        <begin position="243"/>
        <end position="268"/>
    </location>
</feature>
<dbReference type="AlphaFoldDB" id="A0A8I6SGV0"/>
<dbReference type="PROSITE" id="PS50261">
    <property type="entry name" value="G_PROTEIN_RECEP_F2_4"/>
    <property type="match status" value="1"/>
</dbReference>
<name>A0A8I6SGV0_CIMLE</name>
<feature type="transmembrane region" description="Helical" evidence="5">
    <location>
        <begin position="102"/>
        <end position="122"/>
    </location>
</feature>
<keyword evidence="2 5" id="KW-0812">Transmembrane</keyword>
<feature type="transmembrane region" description="Helical" evidence="5">
    <location>
        <begin position="68"/>
        <end position="90"/>
    </location>
</feature>
<dbReference type="Gene3D" id="1.20.1070.10">
    <property type="entry name" value="Rhodopsin 7-helix transmembrane proteins"/>
    <property type="match status" value="1"/>
</dbReference>
<accession>A0A8I6SGV0</accession>
<dbReference type="GO" id="GO:0007166">
    <property type="term" value="P:cell surface receptor signaling pathway"/>
    <property type="evidence" value="ECO:0007669"/>
    <property type="project" value="InterPro"/>
</dbReference>
<dbReference type="PANTHER" id="PTHR45902:SF2">
    <property type="entry name" value="G-PROTEIN COUPLED RECEPTORS FAMILY 2 PROFILE 2 DOMAIN-CONTAINING PROTEIN"/>
    <property type="match status" value="1"/>
</dbReference>
<dbReference type="GO" id="GO:0004888">
    <property type="term" value="F:transmembrane signaling receptor activity"/>
    <property type="evidence" value="ECO:0007669"/>
    <property type="project" value="InterPro"/>
</dbReference>
<evidence type="ECO:0000313" key="8">
    <source>
        <dbReference type="Proteomes" id="UP000494040"/>
    </source>
</evidence>
<keyword evidence="3 5" id="KW-1133">Transmembrane helix</keyword>
<feature type="domain" description="G-protein coupled receptors family 2 profile 2" evidence="6">
    <location>
        <begin position="59"/>
        <end position="288"/>
    </location>
</feature>
<dbReference type="Proteomes" id="UP000494040">
    <property type="component" value="Unassembled WGS sequence"/>
</dbReference>
<evidence type="ECO:0000313" key="7">
    <source>
        <dbReference type="EnsemblMetazoa" id="XP_024081055.1"/>
    </source>
</evidence>
<feature type="transmembrane region" description="Helical" evidence="5">
    <location>
        <begin position="274"/>
        <end position="294"/>
    </location>
</feature>
<evidence type="ECO:0000256" key="4">
    <source>
        <dbReference type="ARBA" id="ARBA00023136"/>
    </source>
</evidence>
<evidence type="ECO:0000256" key="5">
    <source>
        <dbReference type="SAM" id="Phobius"/>
    </source>
</evidence>
<dbReference type="GO" id="GO:0016020">
    <property type="term" value="C:membrane"/>
    <property type="evidence" value="ECO:0007669"/>
    <property type="project" value="UniProtKB-SubCell"/>
</dbReference>
<organism evidence="7 8">
    <name type="scientific">Cimex lectularius</name>
    <name type="common">Bed bug</name>
    <name type="synonym">Acanthia lectularia</name>
    <dbReference type="NCBI Taxonomy" id="79782"/>
    <lineage>
        <taxon>Eukaryota</taxon>
        <taxon>Metazoa</taxon>
        <taxon>Ecdysozoa</taxon>
        <taxon>Arthropoda</taxon>
        <taxon>Hexapoda</taxon>
        <taxon>Insecta</taxon>
        <taxon>Pterygota</taxon>
        <taxon>Neoptera</taxon>
        <taxon>Paraneoptera</taxon>
        <taxon>Hemiptera</taxon>
        <taxon>Heteroptera</taxon>
        <taxon>Panheteroptera</taxon>
        <taxon>Cimicomorpha</taxon>
        <taxon>Cimicidae</taxon>
        <taxon>Cimex</taxon>
    </lineage>
</organism>
<feature type="transmembrane region" description="Helical" evidence="5">
    <location>
        <begin position="143"/>
        <end position="166"/>
    </location>
</feature>
<protein>
    <recommendedName>
        <fullName evidence="6">G-protein coupled receptors family 2 profile 2 domain-containing protein</fullName>
    </recommendedName>
</protein>
<feature type="transmembrane region" description="Helical" evidence="5">
    <location>
        <begin position="186"/>
        <end position="207"/>
    </location>
</feature>
<sequence length="326" mass="36496">MALTDPEYCVGSCRVRMLNFSSSLDLIFKRFEGLFSTCARKLFVIYPSSRLCIAQQERFSLFSDLRNLMGTTLMTLLATTFMAQLIYVIGVGGVHEKGLCLSIAHSLEFLHLCLIAWLAVLCRDTHNALTVEQPTLHSREMCCKYAASCLFGWGGPAIAVSLAYTLDTAATSDMVKSNCWFIEKKLYLLTYSFPSMVLLSACVCLMVRSWVRLKYTLSLETRPKQKTKLAKAKKLQVGLCSKLTATILTMELAGLGYVTTGLSGFWLVYNVLHAVQGLIMALCATCNSQVLSVYTRRHRRRRSSQRLLSQSSSIDDLEWRPLPSTV</sequence>
<comment type="subcellular location">
    <subcellularLocation>
        <location evidence="1">Membrane</location>
        <topology evidence="1">Multi-pass membrane protein</topology>
    </subcellularLocation>
</comment>
<dbReference type="GeneID" id="106670892"/>
<reference evidence="7" key="1">
    <citation type="submission" date="2022-01" db="UniProtKB">
        <authorList>
            <consortium name="EnsemblMetazoa"/>
        </authorList>
    </citation>
    <scope>IDENTIFICATION</scope>
</reference>
<dbReference type="PANTHER" id="PTHR45902">
    <property type="entry name" value="LATROPHILIN RECEPTOR-LIKE PROTEIN A"/>
    <property type="match status" value="1"/>
</dbReference>
<evidence type="ECO:0000256" key="3">
    <source>
        <dbReference type="ARBA" id="ARBA00022989"/>
    </source>
</evidence>
<keyword evidence="8" id="KW-1185">Reference proteome</keyword>
<evidence type="ECO:0000256" key="2">
    <source>
        <dbReference type="ARBA" id="ARBA00022692"/>
    </source>
</evidence>
<dbReference type="InterPro" id="IPR017981">
    <property type="entry name" value="GPCR_2-like_7TM"/>
</dbReference>